<name>A0A2D3I5L9_9VIRU</name>
<proteinExistence type="predicted"/>
<dbReference type="EMBL" id="MF768985">
    <property type="protein sequence ID" value="ATU83673.1"/>
    <property type="molecule type" value="Genomic_DNA"/>
</dbReference>
<organism evidence="1">
    <name type="scientific">White spot syndrome virus</name>
    <dbReference type="NCBI Taxonomy" id="342409"/>
    <lineage>
        <taxon>Viruses</taxon>
        <taxon>Viruses incertae sedis</taxon>
        <taxon>Naldaviricetes</taxon>
        <taxon>Nimaviridae</taxon>
        <taxon>Whispovirus</taxon>
    </lineage>
</organism>
<dbReference type="Proteomes" id="UP000267516">
    <property type="component" value="Segment"/>
</dbReference>
<evidence type="ECO:0000313" key="1">
    <source>
        <dbReference type="EMBL" id="ATU83673.1"/>
    </source>
</evidence>
<reference evidence="1" key="1">
    <citation type="journal article" date="2018" name="Aquaculture">
        <title>Complete genome sequence of a white spot syndrome virus associated with a disease incursion in Australia.</title>
        <authorList>
            <person name="Oakey J."/>
            <person name="Smith C.S."/>
        </authorList>
    </citation>
    <scope>NUCLEOTIDE SEQUENCE [LARGE SCALE GENOMIC DNA]</scope>
    <source>
        <strain evidence="1">WSSV-AU</strain>
    </source>
</reference>
<protein>
    <submittedName>
        <fullName evidence="1">ORF1070</fullName>
    </submittedName>
</protein>
<sequence length="98" mass="10672">MCKVLNMATTHISSTLSLFSALKYASSNTCCSSSLPVSRTNVSVYAGINMATIRFWRKQTFLAAPISLAVLLDASSQSRARHSVLLSISFKYTGEDFV</sequence>
<accession>A0A2D3I5L9</accession>